<name>A0A852VLX3_9BACT</name>
<organism evidence="1 2">
    <name type="scientific">Tunturiibacter lichenicola</name>
    <dbReference type="NCBI Taxonomy" id="2051959"/>
    <lineage>
        <taxon>Bacteria</taxon>
        <taxon>Pseudomonadati</taxon>
        <taxon>Acidobacteriota</taxon>
        <taxon>Terriglobia</taxon>
        <taxon>Terriglobales</taxon>
        <taxon>Acidobacteriaceae</taxon>
        <taxon>Tunturiibacter</taxon>
    </lineage>
</organism>
<dbReference type="Proteomes" id="UP000564385">
    <property type="component" value="Unassembled WGS sequence"/>
</dbReference>
<dbReference type="EMBL" id="JACCCU010000002">
    <property type="protein sequence ID" value="NYF91414.1"/>
    <property type="molecule type" value="Genomic_DNA"/>
</dbReference>
<evidence type="ECO:0000313" key="2">
    <source>
        <dbReference type="Proteomes" id="UP000564385"/>
    </source>
</evidence>
<gene>
    <name evidence="1" type="ORF">HDF08_003516</name>
</gene>
<proteinExistence type="predicted"/>
<evidence type="ECO:0000313" key="1">
    <source>
        <dbReference type="EMBL" id="NYF91414.1"/>
    </source>
</evidence>
<sequence length="56" mass="6559">MTRREQANCERWEPAEYAVGYGARLSGIPKLETSHRWWQMGRDDADTELLESARHP</sequence>
<reference evidence="1 2" key="1">
    <citation type="submission" date="2020-07" db="EMBL/GenBank/DDBJ databases">
        <title>Genomic Encyclopedia of Type Strains, Phase IV (KMG-V): Genome sequencing to study the core and pangenomes of soil and plant-associated prokaryotes.</title>
        <authorList>
            <person name="Whitman W."/>
        </authorList>
    </citation>
    <scope>NUCLEOTIDE SEQUENCE [LARGE SCALE GENOMIC DNA]</scope>
    <source>
        <strain evidence="1 2">M8UP22</strain>
    </source>
</reference>
<accession>A0A852VLX3</accession>
<dbReference type="AlphaFoldDB" id="A0A852VLX3"/>
<protein>
    <submittedName>
        <fullName evidence="1">Uncharacterized protein</fullName>
    </submittedName>
</protein>
<comment type="caution">
    <text evidence="1">The sequence shown here is derived from an EMBL/GenBank/DDBJ whole genome shotgun (WGS) entry which is preliminary data.</text>
</comment>